<evidence type="ECO:0000313" key="2">
    <source>
        <dbReference type="Proteomes" id="UP000283585"/>
    </source>
</evidence>
<comment type="caution">
    <text evidence="1">The sequence shown here is derived from an EMBL/GenBank/DDBJ whole genome shotgun (WGS) entry which is preliminary data.</text>
</comment>
<reference evidence="1 2" key="1">
    <citation type="submission" date="2018-08" db="EMBL/GenBank/DDBJ databases">
        <title>A genome reference for cultivated species of the human gut microbiota.</title>
        <authorList>
            <person name="Zou Y."/>
            <person name="Xue W."/>
            <person name="Luo G."/>
        </authorList>
    </citation>
    <scope>NUCLEOTIDE SEQUENCE [LARGE SCALE GENOMIC DNA]</scope>
    <source>
        <strain evidence="1 2">AF29-2BH</strain>
    </source>
</reference>
<gene>
    <name evidence="1" type="ORF">DWZ12_13425</name>
</gene>
<dbReference type="Proteomes" id="UP000283585">
    <property type="component" value="Unassembled WGS sequence"/>
</dbReference>
<dbReference type="RefSeq" id="WP_118044901.1">
    <property type="nucleotide sequence ID" value="NZ_QRSS01000019.1"/>
</dbReference>
<proteinExistence type="predicted"/>
<dbReference type="AlphaFoldDB" id="A0A411ZK28"/>
<sequence>MNFHSKVKKVAKNPLATAILLLGFEKFKFIPDKKYISVMYKYYMGKKLNLDNPQTFNEKLQWLKIYNRKDEYTIMVDKYKVRDYVACKIGEEHLIPLLGVWDSAEEIDFDTLPNEFVLKCNHNSGTGMCICKNKTLLNIENVRKELKKGLKENYYYLGREWPYKNVQRKIIAEKFMVDESGCELKDYKVLCFNGEPKLIEFHQGRFTDHQSQDYYDINWNKTDISQGEVAGFGCSDKTVPIPVCFDKMMEFSRILAKGIPQVRIDWYAINEQLYFGEITFFDGCGFDKFDNPNDDAKLGAWIDLKSL</sequence>
<organism evidence="1 2">
    <name type="scientific">Blautia obeum</name>
    <dbReference type="NCBI Taxonomy" id="40520"/>
    <lineage>
        <taxon>Bacteria</taxon>
        <taxon>Bacillati</taxon>
        <taxon>Bacillota</taxon>
        <taxon>Clostridia</taxon>
        <taxon>Lachnospirales</taxon>
        <taxon>Lachnospiraceae</taxon>
        <taxon>Blautia</taxon>
    </lineage>
</organism>
<dbReference type="Pfam" id="PF14305">
    <property type="entry name" value="ATPgrasp_TupA"/>
    <property type="match status" value="1"/>
</dbReference>
<accession>A0A411ZK28</accession>
<keyword evidence="1" id="KW-0808">Transferase</keyword>
<dbReference type="InterPro" id="IPR029465">
    <property type="entry name" value="ATPgrasp_TupA"/>
</dbReference>
<protein>
    <submittedName>
        <fullName evidence="1">Glycosyl transferase</fullName>
    </submittedName>
</protein>
<name>A0A411ZK28_9FIRM</name>
<evidence type="ECO:0000313" key="1">
    <source>
        <dbReference type="EMBL" id="RGQ03170.1"/>
    </source>
</evidence>
<dbReference type="EMBL" id="QRSS01000019">
    <property type="protein sequence ID" value="RGQ03170.1"/>
    <property type="molecule type" value="Genomic_DNA"/>
</dbReference>
<dbReference type="GO" id="GO:0016740">
    <property type="term" value="F:transferase activity"/>
    <property type="evidence" value="ECO:0007669"/>
    <property type="project" value="UniProtKB-KW"/>
</dbReference>